<organism evidence="4 5">
    <name type="scientific">Jiangella asiatica</name>
    <dbReference type="NCBI Taxonomy" id="2530372"/>
    <lineage>
        <taxon>Bacteria</taxon>
        <taxon>Bacillati</taxon>
        <taxon>Actinomycetota</taxon>
        <taxon>Actinomycetes</taxon>
        <taxon>Jiangellales</taxon>
        <taxon>Jiangellaceae</taxon>
        <taxon>Jiangella</taxon>
    </lineage>
</organism>
<dbReference type="AlphaFoldDB" id="A0A4R5DD50"/>
<dbReference type="Gene3D" id="3.20.20.70">
    <property type="entry name" value="Aldolase class I"/>
    <property type="match status" value="1"/>
</dbReference>
<reference evidence="4 5" key="1">
    <citation type="submission" date="2019-03" db="EMBL/GenBank/DDBJ databases">
        <title>Draft genome sequences of novel Actinobacteria.</title>
        <authorList>
            <person name="Sahin N."/>
            <person name="Ay H."/>
            <person name="Saygin H."/>
        </authorList>
    </citation>
    <scope>NUCLEOTIDE SEQUENCE [LARGE SCALE GENOMIC DNA]</scope>
    <source>
        <strain evidence="4 5">5K138</strain>
    </source>
</reference>
<dbReference type="EMBL" id="SMKZ01000012">
    <property type="protein sequence ID" value="TDE10947.1"/>
    <property type="molecule type" value="Genomic_DNA"/>
</dbReference>
<dbReference type="InterPro" id="IPR013785">
    <property type="entry name" value="Aldolase_TIM"/>
</dbReference>
<dbReference type="CDD" id="cd00408">
    <property type="entry name" value="DHDPS-like"/>
    <property type="match status" value="1"/>
</dbReference>
<keyword evidence="5" id="KW-1185">Reference proteome</keyword>
<sequence>MSNGGDAVERIGGVSPVLATPFESDGAIDRVSFRRSVTRLAGAGVTSMMFPGYASEFYQLDDDEKSLLLADALRATEGSEIAVIGSVADNSTHAACRRAVEMVELGVDAVNVLPPRHHAPPGPALLEHPGAVVDAVAPVPVVLQYVPQETETRLAVDDVQRLATKHPNLTFVKAEQRAPADYIRSLLDADPPIRSLIGNGGIDLLAALRAGAAGVQPGGGFVEVYLAIWRAWTSGDTAAAEQLYRRLLPYLTCWLGAGVLTQAGKLIASRRGEIDTPVCRRPVADLGGYAAELVDRFLEEFTEELAA</sequence>
<dbReference type="Proteomes" id="UP000294739">
    <property type="component" value="Unassembled WGS sequence"/>
</dbReference>
<accession>A0A4R5DD50</accession>
<evidence type="ECO:0000256" key="3">
    <source>
        <dbReference type="PIRNR" id="PIRNR001365"/>
    </source>
</evidence>
<dbReference type="SUPFAM" id="SSF51569">
    <property type="entry name" value="Aldolase"/>
    <property type="match status" value="1"/>
</dbReference>
<evidence type="ECO:0000256" key="2">
    <source>
        <dbReference type="ARBA" id="ARBA00023239"/>
    </source>
</evidence>
<evidence type="ECO:0000313" key="5">
    <source>
        <dbReference type="Proteomes" id="UP000294739"/>
    </source>
</evidence>
<dbReference type="SMART" id="SM01130">
    <property type="entry name" value="DHDPS"/>
    <property type="match status" value="1"/>
</dbReference>
<dbReference type="InParanoid" id="A0A4R5DD50"/>
<comment type="caution">
    <text evidence="4">The sequence shown here is derived from an EMBL/GenBank/DDBJ whole genome shotgun (WGS) entry which is preliminary data.</text>
</comment>
<comment type="similarity">
    <text evidence="1 3">Belongs to the DapA family.</text>
</comment>
<evidence type="ECO:0000256" key="1">
    <source>
        <dbReference type="ARBA" id="ARBA00007592"/>
    </source>
</evidence>
<dbReference type="OrthoDB" id="3175637at2"/>
<protein>
    <submittedName>
        <fullName evidence="4">Dihydrodipicolinate synthase family protein</fullName>
    </submittedName>
</protein>
<dbReference type="PANTHER" id="PTHR12128">
    <property type="entry name" value="DIHYDRODIPICOLINATE SYNTHASE"/>
    <property type="match status" value="1"/>
</dbReference>
<gene>
    <name evidence="4" type="ORF">E1269_10725</name>
</gene>
<dbReference type="PIRSF" id="PIRSF001365">
    <property type="entry name" value="DHDPS"/>
    <property type="match status" value="1"/>
</dbReference>
<name>A0A4R5DD50_9ACTN</name>
<evidence type="ECO:0000313" key="4">
    <source>
        <dbReference type="EMBL" id="TDE10947.1"/>
    </source>
</evidence>
<dbReference type="InterPro" id="IPR002220">
    <property type="entry name" value="DapA-like"/>
</dbReference>
<proteinExistence type="inferred from homology"/>
<dbReference type="Pfam" id="PF00701">
    <property type="entry name" value="DHDPS"/>
    <property type="match status" value="1"/>
</dbReference>
<dbReference type="GO" id="GO:0008840">
    <property type="term" value="F:4-hydroxy-tetrahydrodipicolinate synthase activity"/>
    <property type="evidence" value="ECO:0007669"/>
    <property type="project" value="TreeGrafter"/>
</dbReference>
<dbReference type="PANTHER" id="PTHR12128:SF66">
    <property type="entry name" value="4-HYDROXY-2-OXOGLUTARATE ALDOLASE, MITOCHONDRIAL"/>
    <property type="match status" value="1"/>
</dbReference>
<keyword evidence="2 3" id="KW-0456">Lyase</keyword>
<dbReference type="RefSeq" id="WP_131894202.1">
    <property type="nucleotide sequence ID" value="NZ_SMKZ01000012.1"/>
</dbReference>